<reference evidence="1 2" key="1">
    <citation type="submission" date="2018-03" db="EMBL/GenBank/DDBJ databases">
        <title>Diversity of phytobeneficial traits revealed by whole-genome analysis of worldwide-isolated phenazine-producing Pseudomonas spp.</title>
        <authorList>
            <person name="Biessy A."/>
            <person name="Novinscak A."/>
            <person name="Blom J."/>
            <person name="Leger G."/>
            <person name="Thomashow L.S."/>
            <person name="Cazorla F.M."/>
            <person name="Josic D."/>
            <person name="Filion M."/>
        </authorList>
    </citation>
    <scope>NUCLEOTIDE SEQUENCE [LARGE SCALE GENOMIC DNA]</scope>
    <source>
        <strain evidence="1 2">30B</strain>
    </source>
</reference>
<evidence type="ECO:0000313" key="1">
    <source>
        <dbReference type="EMBL" id="AZE56830.1"/>
    </source>
</evidence>
<gene>
    <name evidence="1" type="ORF">C4K03_4692</name>
</gene>
<sequence>MSGHIEDYGDKLALVMESADQVLNLNSSNESARERIADVNVIDISGTGNNTLKLSLGDVLEQGETSLFTDDEATQMMIKGNAGDVVNLDDLLPDGTDPGDWATAGTATVAGVTYNVFQHSTLDAQLLIQDGVTTNLV</sequence>
<proteinExistence type="predicted"/>
<dbReference type="Proteomes" id="UP000268696">
    <property type="component" value="Chromosome"/>
</dbReference>
<evidence type="ECO:0000313" key="2">
    <source>
        <dbReference type="Proteomes" id="UP000268696"/>
    </source>
</evidence>
<dbReference type="AlphaFoldDB" id="A0A3G7UBV7"/>
<dbReference type="EMBL" id="CP027754">
    <property type="protein sequence ID" value="AZE56830.1"/>
    <property type="molecule type" value="Genomic_DNA"/>
</dbReference>
<name>A0A3G7UBV7_9PSED</name>
<accession>A0A3G7UBV7</accession>
<organism evidence="1 2">
    <name type="scientific">Pseudomonas synxantha</name>
    <dbReference type="NCBI Taxonomy" id="47883"/>
    <lineage>
        <taxon>Bacteria</taxon>
        <taxon>Pseudomonadati</taxon>
        <taxon>Pseudomonadota</taxon>
        <taxon>Gammaproteobacteria</taxon>
        <taxon>Pseudomonadales</taxon>
        <taxon>Pseudomonadaceae</taxon>
        <taxon>Pseudomonas</taxon>
    </lineage>
</organism>
<protein>
    <submittedName>
        <fullName evidence="1">Large repetitive protein</fullName>
    </submittedName>
</protein>